<dbReference type="VEuPathDB" id="TriTrypDB:BSAL_37075"/>
<dbReference type="OMA" id="WTGYLVR"/>
<feature type="transmembrane region" description="Helical" evidence="1">
    <location>
        <begin position="6"/>
        <end position="27"/>
    </location>
</feature>
<keyword evidence="4" id="KW-1185">Reference proteome</keyword>
<dbReference type="PANTHER" id="PTHR31987">
    <property type="entry name" value="GLUTAMINASE A-RELATED"/>
    <property type="match status" value="1"/>
</dbReference>
<organism evidence="3 4">
    <name type="scientific">Bodo saltans</name>
    <name type="common">Flagellated protozoan</name>
    <dbReference type="NCBI Taxonomy" id="75058"/>
    <lineage>
        <taxon>Eukaryota</taxon>
        <taxon>Discoba</taxon>
        <taxon>Euglenozoa</taxon>
        <taxon>Kinetoplastea</taxon>
        <taxon>Metakinetoplastina</taxon>
        <taxon>Eubodonida</taxon>
        <taxon>Bodonidae</taxon>
        <taxon>Bodo</taxon>
    </lineage>
</organism>
<evidence type="ECO:0000313" key="3">
    <source>
        <dbReference type="EMBL" id="CUG92396.1"/>
    </source>
</evidence>
<keyword evidence="1" id="KW-0472">Membrane</keyword>
<dbReference type="OrthoDB" id="3918848at2759"/>
<dbReference type="InterPro" id="IPR032514">
    <property type="entry name" value="GtaA_central"/>
</dbReference>
<dbReference type="EMBL" id="CYKH01002039">
    <property type="protein sequence ID" value="CUG92396.1"/>
    <property type="molecule type" value="Genomic_DNA"/>
</dbReference>
<reference evidence="4" key="1">
    <citation type="submission" date="2015-09" db="EMBL/GenBank/DDBJ databases">
        <authorList>
            <consortium name="Pathogen Informatics"/>
        </authorList>
    </citation>
    <scope>NUCLEOTIDE SEQUENCE [LARGE SCALE GENOMIC DNA]</scope>
    <source>
        <strain evidence="4">Lake Konstanz</strain>
    </source>
</reference>
<protein>
    <recommendedName>
        <fullName evidence="2">Glutaminase A central domain-containing protein</fullName>
    </recommendedName>
</protein>
<keyword evidence="1" id="KW-1133">Transmembrane helix</keyword>
<dbReference type="Pfam" id="PF16335">
    <property type="entry name" value="GtaA_6_Hairpin"/>
    <property type="match status" value="1"/>
</dbReference>
<dbReference type="PANTHER" id="PTHR31987:SF1">
    <property type="entry name" value="GLUTAMINASE A"/>
    <property type="match status" value="1"/>
</dbReference>
<keyword evidence="1" id="KW-0812">Transmembrane</keyword>
<feature type="domain" description="Glutaminase A central" evidence="2">
    <location>
        <begin position="484"/>
        <end position="848"/>
    </location>
</feature>
<accession>A0A0S4JLL1</accession>
<evidence type="ECO:0000259" key="2">
    <source>
        <dbReference type="Pfam" id="PF16335"/>
    </source>
</evidence>
<dbReference type="AlphaFoldDB" id="A0A0S4JLL1"/>
<proteinExistence type="predicted"/>
<evidence type="ECO:0000256" key="1">
    <source>
        <dbReference type="SAM" id="Phobius"/>
    </source>
</evidence>
<dbReference type="InterPro" id="IPR052743">
    <property type="entry name" value="Glutaminase_GtaA"/>
</dbReference>
<dbReference type="Proteomes" id="UP000051952">
    <property type="component" value="Unassembled WGS sequence"/>
</dbReference>
<gene>
    <name evidence="3" type="ORF">BSAL_37075</name>
</gene>
<evidence type="ECO:0000313" key="4">
    <source>
        <dbReference type="Proteomes" id="UP000051952"/>
    </source>
</evidence>
<sequence length="853" mass="95009">MQVFQAHIPLYQSHFLFLFVFVCLWQFRASVYSLCRADMSFLLGATSLLSSIVVVLSLLSFFVTATTASATAAAEDDSFRPPMTPLITFAPMHQIFMLGNLTNQPITTSNAQDRSGVYWSGNPMGINVMIRFQSEEQSGSSRPYATSSAGATSSSCVFQLLGNNSDELSPSGVFDATTTTTTSSTTYAELNGYPEVTPLVTHLRFSVSTASASVSGCGGAVLTDLWPTPSSLVIVHLRFVHTKVPNAMELMQLPFMFLEAEIEAASITPSSMSTASVYVDMNAFNSMHLNADEKMTWGAAAVPTPGNGSFHTAMLGTSAQPILKSSGDQFMLDWGYLHIVTMLDDATNGISSSATATNASLTRSAFRSGASVLPPVDTHSPRLASDGYPLISAMTTFPVFSSSPLAPVRFVIGYDENGMQYFFGDVLYGAWTRQFQQQQQQGTQQQRTTFTDIAFRALDNYTVIRGIVSSFDAELMNLMTTRISPHYAKIGALAFRQTFAAIEFSYNDKFNESWAFLKEISSDGDINTMDVIFPASPLLFYAAPEVVKMLLLPVLHYAVNQTWHAYTYPFSPHQLGTYPVANITTSEQEVMPAENTGNMYLMLLAYMQKTNFTDVDWVYEGYWEVLTDWAMYMVETQLPVPPHQICTDDFAGPLAENTNLAVKCVIALEAYAEMCDLFQRRGYLNQPVRGWHCDVFHNLATSYADFWTAFAVETDPVLHLNHTRLAFNQPNTWSTKYNFLWQKILGLARPFPNFEELAANEVAYYRAKSNEYGFPMDVRHTYQKLDWMTWGSCLSNNVTEFAEMFEGIYRMANDTTSRWPLTDLYDTVSADIYLSFRSRPVVGAVFAAMMLYP</sequence>
<name>A0A0S4JLL1_BODSA</name>
<feature type="transmembrane region" description="Helical" evidence="1">
    <location>
        <begin position="39"/>
        <end position="63"/>
    </location>
</feature>